<feature type="compositionally biased region" description="Basic and acidic residues" evidence="8">
    <location>
        <begin position="960"/>
        <end position="973"/>
    </location>
</feature>
<accession>D8PXM9</accession>
<sequence length="1045" mass="117741">MDVQALTALFTTSYNPDPNVRKAGELQIRKVGLQEGVITVLLQILSADEGSVDPATRQAITVWIKNRVQYGYPLTELDPRRPDRAPISPSDKAALKQSILPFLSAAPSRAVSVQLFSTLKSIVAHDYPENWPTLTDEIKALLTSSNIREVHAGCLATLSAIQAWRYRQNGDNMERIVEALFPSLVTIATQMMENPFNPAQKEEIPTLLHLILKSYKTSILINLSKHQQSPDSLVPWGRLLFNVINLRLPSEVVPESEEEREASEWWKAKKWAHGTLCRLFHRFGNPSQMPSKLKESYAAFSEHFVTAFAPEILKTYLSEVDLFVSGQAWLSKKCQYYILEFFNECVKPKSTWTLLKPHVQNLVQTFVFPHLTFNADKQAMWSGDQLEYVRVTIDEYEAPNTPTAAATTFLFTLVTTRTKMTFMPIMTFINNVLNSDAGPTQRFGALNMTAALGPYILRHPEIENTPTMENFMQQYVLKEYSSSEPYMRSVAFEIFGTLTKSGLQWSNQEHLGQHFHAILAALDDPELPVRVQAALGISELVQAHEIIRKEVAPQIGKVIQDLLKLSEETDLDVLNHCMEVMVDNFQDELMPVATQLAQRLCSLYIRLAQDAGGQEAMDADADLETLVMDTGDEDKTFAAMGVVKTLCTVILAVDSSPEIMGQICEIIVPIISFTLERKIIDLYDNMYDLLDTLTFRMRSISPSLWPIFEQTYQLFKTDGIDFLDEMLPVLDNMLSYGSDIFKQRADYRQMVVDIYVTAMNASQLGDNDRVNACKLVESILLNLRGAVDDHLQVIIATALTAFAQKDNHTLALRTMNLEVLINAVLYNPTASLHIIDSASPGIARTFIDRWFTAISKGQLPRVHDKKLSILALSALLEVPPASIPESLKAGWPGIVGGVLTVFKELPKAIEHRKLLEEKMEDDSDDDEFDEGRLLNLRDDDDDVWDEDSAYLEMLANESARQRERLEKKEAGKEVDEDDESDDENVEEELGYLSPLDNVNPYASFKQALTTFQMQNPEAYQAATTSLSPEQQTLLMEVMKLAETPQ</sequence>
<dbReference type="GeneID" id="9585804"/>
<dbReference type="RefSeq" id="XP_003034007.1">
    <property type="nucleotide sequence ID" value="XM_003033961.1"/>
</dbReference>
<dbReference type="EMBL" id="GL377304">
    <property type="protein sequence ID" value="EFI99104.1"/>
    <property type="molecule type" value="Genomic_DNA"/>
</dbReference>
<dbReference type="OMA" id="WVAKTSW"/>
<dbReference type="PANTHER" id="PTHR10997:SF18">
    <property type="entry name" value="D-IMPORTIN 7_RANBP7"/>
    <property type="match status" value="1"/>
</dbReference>
<evidence type="ECO:0000256" key="6">
    <source>
        <dbReference type="ARBA" id="ARBA00022927"/>
    </source>
</evidence>
<gene>
    <name evidence="10" type="ORF">SCHCODRAFT_66927</name>
</gene>
<dbReference type="Proteomes" id="UP000007431">
    <property type="component" value="Unassembled WGS sequence"/>
</dbReference>
<evidence type="ECO:0000256" key="4">
    <source>
        <dbReference type="ARBA" id="ARBA00022448"/>
    </source>
</evidence>
<dbReference type="eggNOG" id="KOG1991">
    <property type="taxonomic scope" value="Eukaryota"/>
</dbReference>
<evidence type="ECO:0000256" key="1">
    <source>
        <dbReference type="ARBA" id="ARBA00004123"/>
    </source>
</evidence>
<dbReference type="SUPFAM" id="SSF48371">
    <property type="entry name" value="ARM repeat"/>
    <property type="match status" value="1"/>
</dbReference>
<evidence type="ECO:0000313" key="10">
    <source>
        <dbReference type="EMBL" id="EFI99104.1"/>
    </source>
</evidence>
<dbReference type="Pfam" id="PF25758">
    <property type="entry name" value="TPR_IPO11"/>
    <property type="match status" value="1"/>
</dbReference>
<dbReference type="GO" id="GO:0005829">
    <property type="term" value="C:cytosol"/>
    <property type="evidence" value="ECO:0007669"/>
    <property type="project" value="TreeGrafter"/>
</dbReference>
<evidence type="ECO:0000313" key="11">
    <source>
        <dbReference type="Proteomes" id="UP000007431"/>
    </source>
</evidence>
<dbReference type="InterPro" id="IPR016024">
    <property type="entry name" value="ARM-type_fold"/>
</dbReference>
<protein>
    <recommendedName>
        <fullName evidence="9">Importin N-terminal domain-containing protein</fullName>
    </recommendedName>
</protein>
<feature type="compositionally biased region" description="Acidic residues" evidence="8">
    <location>
        <begin position="974"/>
        <end position="987"/>
    </location>
</feature>
<evidence type="ECO:0000256" key="3">
    <source>
        <dbReference type="ARBA" id="ARBA00007991"/>
    </source>
</evidence>
<keyword evidence="5" id="KW-0963">Cytoplasm</keyword>
<comment type="subcellular location">
    <subcellularLocation>
        <location evidence="2">Cytoplasm</location>
    </subcellularLocation>
    <subcellularLocation>
        <location evidence="1">Nucleus</location>
    </subcellularLocation>
</comment>
<dbReference type="AlphaFoldDB" id="D8PXM9"/>
<dbReference type="InParanoid" id="D8PXM9"/>
<dbReference type="Gene3D" id="1.25.10.10">
    <property type="entry name" value="Leucine-rich Repeat Variant"/>
    <property type="match status" value="1"/>
</dbReference>
<dbReference type="GO" id="GO:0031267">
    <property type="term" value="F:small GTPase binding"/>
    <property type="evidence" value="ECO:0007669"/>
    <property type="project" value="InterPro"/>
</dbReference>
<dbReference type="PANTHER" id="PTHR10997">
    <property type="entry name" value="IMPORTIN-7, 8, 11"/>
    <property type="match status" value="1"/>
</dbReference>
<keyword evidence="7" id="KW-0539">Nucleus</keyword>
<dbReference type="GO" id="GO:0005635">
    <property type="term" value="C:nuclear envelope"/>
    <property type="evidence" value="ECO:0007669"/>
    <property type="project" value="TreeGrafter"/>
</dbReference>
<evidence type="ECO:0000259" key="9">
    <source>
        <dbReference type="PROSITE" id="PS50166"/>
    </source>
</evidence>
<evidence type="ECO:0000256" key="7">
    <source>
        <dbReference type="ARBA" id="ARBA00023242"/>
    </source>
</evidence>
<dbReference type="STRING" id="578458.D8PXM9"/>
<dbReference type="HOGENOM" id="CLU_004196_0_0_1"/>
<evidence type="ECO:0000256" key="2">
    <source>
        <dbReference type="ARBA" id="ARBA00004496"/>
    </source>
</evidence>
<evidence type="ECO:0000256" key="8">
    <source>
        <dbReference type="SAM" id="MobiDB-lite"/>
    </source>
</evidence>
<comment type="similarity">
    <text evidence="3">Belongs to the importin beta family.</text>
</comment>
<keyword evidence="4" id="KW-0813">Transport</keyword>
<feature type="region of interest" description="Disordered" evidence="8">
    <location>
        <begin position="960"/>
        <end position="987"/>
    </location>
</feature>
<dbReference type="InterPro" id="IPR001494">
    <property type="entry name" value="Importin-beta_N"/>
</dbReference>
<dbReference type="InterPro" id="IPR058669">
    <property type="entry name" value="TPR_IPO7/11-like"/>
</dbReference>
<dbReference type="KEGG" id="scm:SCHCO_02493904"/>
<dbReference type="VEuPathDB" id="FungiDB:SCHCODRAFT_02493904"/>
<feature type="domain" description="Importin N-terminal" evidence="9">
    <location>
        <begin position="24"/>
        <end position="105"/>
    </location>
</feature>
<dbReference type="OrthoDB" id="760868at2759"/>
<keyword evidence="6" id="KW-0653">Protein transport</keyword>
<proteinExistence type="inferred from homology"/>
<name>D8PXM9_SCHCM</name>
<dbReference type="InterPro" id="IPR011989">
    <property type="entry name" value="ARM-like"/>
</dbReference>
<keyword evidence="11" id="KW-1185">Reference proteome</keyword>
<dbReference type="GO" id="GO:0006606">
    <property type="term" value="P:protein import into nucleus"/>
    <property type="evidence" value="ECO:0007669"/>
    <property type="project" value="TreeGrafter"/>
</dbReference>
<dbReference type="FunCoup" id="D8PXM9">
    <property type="interactions" value="757"/>
</dbReference>
<evidence type="ECO:0000256" key="5">
    <source>
        <dbReference type="ARBA" id="ARBA00022490"/>
    </source>
</evidence>
<organism evidence="11">
    <name type="scientific">Schizophyllum commune (strain H4-8 / FGSC 9210)</name>
    <name type="common">Split gill fungus</name>
    <dbReference type="NCBI Taxonomy" id="578458"/>
    <lineage>
        <taxon>Eukaryota</taxon>
        <taxon>Fungi</taxon>
        <taxon>Dikarya</taxon>
        <taxon>Basidiomycota</taxon>
        <taxon>Agaricomycotina</taxon>
        <taxon>Agaricomycetes</taxon>
        <taxon>Agaricomycetidae</taxon>
        <taxon>Agaricales</taxon>
        <taxon>Schizophyllaceae</taxon>
        <taxon>Schizophyllum</taxon>
    </lineage>
</organism>
<reference evidence="10 11" key="1">
    <citation type="journal article" date="2010" name="Nat. Biotechnol.">
        <title>Genome sequence of the model mushroom Schizophyllum commune.</title>
        <authorList>
            <person name="Ohm R.A."/>
            <person name="de Jong J.F."/>
            <person name="Lugones L.G."/>
            <person name="Aerts A."/>
            <person name="Kothe E."/>
            <person name="Stajich J.E."/>
            <person name="de Vries R.P."/>
            <person name="Record E."/>
            <person name="Levasseur A."/>
            <person name="Baker S.E."/>
            <person name="Bartholomew K.A."/>
            <person name="Coutinho P.M."/>
            <person name="Erdmann S."/>
            <person name="Fowler T.J."/>
            <person name="Gathman A.C."/>
            <person name="Lombard V."/>
            <person name="Henrissat B."/>
            <person name="Knabe N."/>
            <person name="Kuees U."/>
            <person name="Lilly W.W."/>
            <person name="Lindquist E."/>
            <person name="Lucas S."/>
            <person name="Magnuson J.K."/>
            <person name="Piumi F."/>
            <person name="Raudaskoski M."/>
            <person name="Salamov A."/>
            <person name="Schmutz J."/>
            <person name="Schwarze F.W.M.R."/>
            <person name="vanKuyk P.A."/>
            <person name="Horton J.S."/>
            <person name="Grigoriev I.V."/>
            <person name="Woesten H.A.B."/>
        </authorList>
    </citation>
    <scope>NUCLEOTIDE SEQUENCE [LARGE SCALE GENOMIC DNA]</scope>
    <source>
        <strain evidence="11">H4-8 / FGSC 9210</strain>
    </source>
</reference>
<dbReference type="PROSITE" id="PS50166">
    <property type="entry name" value="IMPORTIN_B_NT"/>
    <property type="match status" value="1"/>
</dbReference>